<dbReference type="EMBL" id="CP015093">
    <property type="protein sequence ID" value="APZ53856.1"/>
    <property type="molecule type" value="Genomic_DNA"/>
</dbReference>
<dbReference type="InterPro" id="IPR020904">
    <property type="entry name" value="Sc_DH/Rdtase_CS"/>
</dbReference>
<dbReference type="STRING" id="1250539.Ga0080574_TMP3522"/>
<name>A0A1P8UWZ6_9RHOB</name>
<dbReference type="PANTHER" id="PTHR42760">
    <property type="entry name" value="SHORT-CHAIN DEHYDROGENASES/REDUCTASES FAMILY MEMBER"/>
    <property type="match status" value="1"/>
</dbReference>
<keyword evidence="4" id="KW-1185">Reference proteome</keyword>
<evidence type="ECO:0000256" key="2">
    <source>
        <dbReference type="ARBA" id="ARBA00023002"/>
    </source>
</evidence>
<dbReference type="InterPro" id="IPR036291">
    <property type="entry name" value="NAD(P)-bd_dom_sf"/>
</dbReference>
<dbReference type="GO" id="GO:0048038">
    <property type="term" value="F:quinone binding"/>
    <property type="evidence" value="ECO:0007669"/>
    <property type="project" value="TreeGrafter"/>
</dbReference>
<organism evidence="3 4">
    <name type="scientific">Salipiger abyssi</name>
    <dbReference type="NCBI Taxonomy" id="1250539"/>
    <lineage>
        <taxon>Bacteria</taxon>
        <taxon>Pseudomonadati</taxon>
        <taxon>Pseudomonadota</taxon>
        <taxon>Alphaproteobacteria</taxon>
        <taxon>Rhodobacterales</taxon>
        <taxon>Roseobacteraceae</taxon>
        <taxon>Salipiger</taxon>
    </lineage>
</organism>
<dbReference type="OrthoDB" id="9797020at2"/>
<comment type="similarity">
    <text evidence="1">Belongs to the short-chain dehydrogenases/reductases (SDR) family.</text>
</comment>
<dbReference type="FunFam" id="3.40.50.720:FF:000084">
    <property type="entry name" value="Short-chain dehydrogenase reductase"/>
    <property type="match status" value="1"/>
</dbReference>
<evidence type="ECO:0008006" key="5">
    <source>
        <dbReference type="Google" id="ProtNLM"/>
    </source>
</evidence>
<dbReference type="RefSeq" id="WP_076702812.1">
    <property type="nucleotide sequence ID" value="NZ_CP015093.1"/>
</dbReference>
<dbReference type="PROSITE" id="PS00061">
    <property type="entry name" value="ADH_SHORT"/>
    <property type="match status" value="1"/>
</dbReference>
<keyword evidence="2" id="KW-0560">Oxidoreductase</keyword>
<dbReference type="InterPro" id="IPR002347">
    <property type="entry name" value="SDR_fam"/>
</dbReference>
<sequence>MSQEFQGKTVIVTGAGSGIGLATATRFVEEGAQVIAGDLDVSAVSGLSGPGSVTGVEVDLRGDGGERLAQAALDAYGKIDVLVCCAGVAPTRTGLSDTGDKDVMNTFDVNVLGVLRCARAAVPHMAKAGKGSVVAIASDFGRMPEPLFYDYCMSKAAVLSFMKSLSIEFGPQGVRANCVSPGATRTPIWEKPGGFIDLLAEMYGGMERDKVIDHFAKEHKKFALQRIGEPEEVAEVVLFLTSDRASFVTGSDYWVNGGSMPVY</sequence>
<evidence type="ECO:0000256" key="1">
    <source>
        <dbReference type="ARBA" id="ARBA00006484"/>
    </source>
</evidence>
<protein>
    <recommendedName>
        <fullName evidence="5">SDR family oxidoreductase</fullName>
    </recommendedName>
</protein>
<dbReference type="Proteomes" id="UP000187059">
    <property type="component" value="Chromosome"/>
</dbReference>
<dbReference type="PRINTS" id="PR00081">
    <property type="entry name" value="GDHRDH"/>
</dbReference>
<reference evidence="3 4" key="1">
    <citation type="submission" date="2016-04" db="EMBL/GenBank/DDBJ databases">
        <title>Deep-sea bacteria in the southern Pacific.</title>
        <authorList>
            <person name="Tang K."/>
        </authorList>
    </citation>
    <scope>NUCLEOTIDE SEQUENCE [LARGE SCALE GENOMIC DNA]</scope>
    <source>
        <strain evidence="3 4">JLT2014</strain>
    </source>
</reference>
<proteinExistence type="inferred from homology"/>
<dbReference type="Gene3D" id="3.40.50.720">
    <property type="entry name" value="NAD(P)-binding Rossmann-like Domain"/>
    <property type="match status" value="1"/>
</dbReference>
<dbReference type="GO" id="GO:0006633">
    <property type="term" value="P:fatty acid biosynthetic process"/>
    <property type="evidence" value="ECO:0007669"/>
    <property type="project" value="TreeGrafter"/>
</dbReference>
<evidence type="ECO:0000313" key="3">
    <source>
        <dbReference type="EMBL" id="APZ53856.1"/>
    </source>
</evidence>
<accession>A0A1P8UWZ6</accession>
<dbReference type="PRINTS" id="PR00080">
    <property type="entry name" value="SDRFAMILY"/>
</dbReference>
<evidence type="ECO:0000313" key="4">
    <source>
        <dbReference type="Proteomes" id="UP000187059"/>
    </source>
</evidence>
<dbReference type="SUPFAM" id="SSF51735">
    <property type="entry name" value="NAD(P)-binding Rossmann-fold domains"/>
    <property type="match status" value="1"/>
</dbReference>
<dbReference type="Pfam" id="PF13561">
    <property type="entry name" value="adh_short_C2"/>
    <property type="match status" value="1"/>
</dbReference>
<dbReference type="PANTHER" id="PTHR42760:SF133">
    <property type="entry name" value="3-OXOACYL-[ACYL-CARRIER-PROTEIN] REDUCTASE"/>
    <property type="match status" value="1"/>
</dbReference>
<gene>
    <name evidence="3" type="ORF">Ga0080574_TMP3522</name>
</gene>
<dbReference type="CDD" id="cd05233">
    <property type="entry name" value="SDR_c"/>
    <property type="match status" value="1"/>
</dbReference>
<dbReference type="AlphaFoldDB" id="A0A1P8UWZ6"/>
<dbReference type="GO" id="GO:0016616">
    <property type="term" value="F:oxidoreductase activity, acting on the CH-OH group of donors, NAD or NADP as acceptor"/>
    <property type="evidence" value="ECO:0007669"/>
    <property type="project" value="TreeGrafter"/>
</dbReference>
<dbReference type="KEGG" id="paby:Ga0080574_TMP3522"/>